<accession>A0ABN3AKR4</accession>
<evidence type="ECO:0000313" key="4">
    <source>
        <dbReference type="Proteomes" id="UP001501599"/>
    </source>
</evidence>
<comment type="caution">
    <text evidence="3">The sequence shown here is derived from an EMBL/GenBank/DDBJ whole genome shotgun (WGS) entry which is preliminary data.</text>
</comment>
<dbReference type="EMBL" id="BAAAQT010000005">
    <property type="protein sequence ID" value="GAA2171646.1"/>
    <property type="molecule type" value="Genomic_DNA"/>
</dbReference>
<dbReference type="Gene3D" id="2.60.40.10">
    <property type="entry name" value="Immunoglobulins"/>
    <property type="match status" value="1"/>
</dbReference>
<keyword evidence="1" id="KW-0812">Transmembrane</keyword>
<feature type="chain" id="PRO_5046059548" description="Gram-positive cocci surface proteins LPxTG domain-containing protein" evidence="2">
    <location>
        <begin position="30"/>
        <end position="520"/>
    </location>
</feature>
<organism evidence="3 4">
    <name type="scientific">Agrococcus versicolor</name>
    <dbReference type="NCBI Taxonomy" id="501482"/>
    <lineage>
        <taxon>Bacteria</taxon>
        <taxon>Bacillati</taxon>
        <taxon>Actinomycetota</taxon>
        <taxon>Actinomycetes</taxon>
        <taxon>Micrococcales</taxon>
        <taxon>Microbacteriaceae</taxon>
        <taxon>Agrococcus</taxon>
    </lineage>
</organism>
<dbReference type="InterPro" id="IPR013783">
    <property type="entry name" value="Ig-like_fold"/>
</dbReference>
<evidence type="ECO:0008006" key="5">
    <source>
        <dbReference type="Google" id="ProtNLM"/>
    </source>
</evidence>
<keyword evidence="1" id="KW-1133">Transmembrane helix</keyword>
<dbReference type="Proteomes" id="UP001501599">
    <property type="component" value="Unassembled WGS sequence"/>
</dbReference>
<evidence type="ECO:0000256" key="2">
    <source>
        <dbReference type="SAM" id="SignalP"/>
    </source>
</evidence>
<proteinExistence type="predicted"/>
<feature type="signal peptide" evidence="2">
    <location>
        <begin position="1"/>
        <end position="29"/>
    </location>
</feature>
<keyword evidence="4" id="KW-1185">Reference proteome</keyword>
<reference evidence="3 4" key="1">
    <citation type="journal article" date="2019" name="Int. J. Syst. Evol. Microbiol.">
        <title>The Global Catalogue of Microorganisms (GCM) 10K type strain sequencing project: providing services to taxonomists for standard genome sequencing and annotation.</title>
        <authorList>
            <consortium name="The Broad Institute Genomics Platform"/>
            <consortium name="The Broad Institute Genome Sequencing Center for Infectious Disease"/>
            <person name="Wu L."/>
            <person name="Ma J."/>
        </authorList>
    </citation>
    <scope>NUCLEOTIDE SEQUENCE [LARGE SCALE GENOMIC DNA]</scope>
    <source>
        <strain evidence="3 4">JCM 16026</strain>
    </source>
</reference>
<gene>
    <name evidence="3" type="ORF">GCM10009846_06210</name>
</gene>
<keyword evidence="1" id="KW-0472">Membrane</keyword>
<keyword evidence="2" id="KW-0732">Signal</keyword>
<dbReference type="InterPro" id="IPR013378">
    <property type="entry name" value="InlB-like_B-rpt"/>
</dbReference>
<evidence type="ECO:0000256" key="1">
    <source>
        <dbReference type="SAM" id="Phobius"/>
    </source>
</evidence>
<sequence>MRAIAVRLAALVAVLLLGLGLAQPSAAQAIDEVPVVVAGAPQPAQLPAGSHGCFDGSCEAVVADGLTFYVFSPADNGYDAIVAAYDGLGRLQSSERTYADSRYFTSISVDAANRILVLPGQGDRPGTVSFDVLDRLALQARVVVDAPARVAIGAAVDVRVDVTAEGYATDGSVELFSGTPGAIGTASLGTAPVASGAASFALAAGTLPAGETELVAVYTPTPTSPLAQRTSAPRTIAAVEQHEVTFVGFDGALVAVVPVLDGDAARTPAAPERVGYGFTGWSGVVESVTEDFTSTAQYQPYRVGVVLLVDGEPLEFLERTFDAPYGELPTPSAPDGYRFAGWYTAPVEGEGTLVVADTLVTTPENHVLVARFDVDRTVASIVLTASAPEVTQGGSLDFVAQGFNDAGLAIGDVTADVVLSSDVATDRVDGATVTFPSASPHTITATHVDGATAQVVVEVRAAVVAPAPSAPAPSAAPSAAPTAAAPAATLPVTGGEPMGLLALAALVLVGIGLVARRRLA</sequence>
<dbReference type="RefSeq" id="WP_344340206.1">
    <property type="nucleotide sequence ID" value="NZ_BAAAQT010000005.1"/>
</dbReference>
<protein>
    <recommendedName>
        <fullName evidence="5">Gram-positive cocci surface proteins LPxTG domain-containing protein</fullName>
    </recommendedName>
</protein>
<evidence type="ECO:0000313" key="3">
    <source>
        <dbReference type="EMBL" id="GAA2171646.1"/>
    </source>
</evidence>
<feature type="transmembrane region" description="Helical" evidence="1">
    <location>
        <begin position="498"/>
        <end position="515"/>
    </location>
</feature>
<dbReference type="Pfam" id="PF09479">
    <property type="entry name" value="Flg_new"/>
    <property type="match status" value="2"/>
</dbReference>
<name>A0ABN3AKR4_9MICO</name>